<evidence type="ECO:0000313" key="2">
    <source>
        <dbReference type="Proteomes" id="UP000706151"/>
    </source>
</evidence>
<protein>
    <recommendedName>
        <fullName evidence="3">PIN domain-containing protein</fullName>
    </recommendedName>
</protein>
<evidence type="ECO:0000313" key="1">
    <source>
        <dbReference type="EMBL" id="MBK7956216.1"/>
    </source>
</evidence>
<gene>
    <name evidence="1" type="ORF">IPK02_20985</name>
</gene>
<proteinExistence type="predicted"/>
<accession>A0A935W593</accession>
<dbReference type="AlphaFoldDB" id="A0A935W593"/>
<comment type="caution">
    <text evidence="1">The sequence shown here is derived from an EMBL/GenBank/DDBJ whole genome shotgun (WGS) entry which is preliminary data.</text>
</comment>
<name>A0A935W593_9PROT</name>
<dbReference type="EMBL" id="JADJOT010000012">
    <property type="protein sequence ID" value="MBK7956216.1"/>
    <property type="molecule type" value="Genomic_DNA"/>
</dbReference>
<evidence type="ECO:0008006" key="3">
    <source>
        <dbReference type="Google" id="ProtNLM"/>
    </source>
</evidence>
<reference evidence="1 2" key="1">
    <citation type="submission" date="2020-10" db="EMBL/GenBank/DDBJ databases">
        <title>Connecting structure to function with the recovery of over 1000 high-quality activated sludge metagenome-assembled genomes encoding full-length rRNA genes using long-read sequencing.</title>
        <authorList>
            <person name="Singleton C.M."/>
            <person name="Petriglieri F."/>
            <person name="Kristensen J.M."/>
            <person name="Kirkegaard R.H."/>
            <person name="Michaelsen T.Y."/>
            <person name="Andersen M.H."/>
            <person name="Karst S.M."/>
            <person name="Dueholm M.S."/>
            <person name="Nielsen P.H."/>
            <person name="Albertsen M."/>
        </authorList>
    </citation>
    <scope>NUCLEOTIDE SEQUENCE [LARGE SCALE GENOMIC DNA]</scope>
    <source>
        <strain evidence="1">Fred_18-Q3-R57-64_BAT3C.720</strain>
    </source>
</reference>
<sequence>MRMLRVGAGGADAGNGDEVAAARRLAAVGALPVLHVGDDAGRMAELLVAEKVIPAEYAEDAMHVATAALNGMDFVVTWNFTHINNAATRQKIRAVIERHGCQCPELCSPEEVFGDL</sequence>
<dbReference type="Proteomes" id="UP000706151">
    <property type="component" value="Unassembled WGS sequence"/>
</dbReference>
<organism evidence="1 2">
    <name type="scientific">Candidatus Accumulibacter affinis</name>
    <dbReference type="NCBI Taxonomy" id="2954384"/>
    <lineage>
        <taxon>Bacteria</taxon>
        <taxon>Pseudomonadati</taxon>
        <taxon>Pseudomonadota</taxon>
        <taxon>Betaproteobacteria</taxon>
        <taxon>Candidatus Accumulibacter</taxon>
    </lineage>
</organism>